<dbReference type="RefSeq" id="WP_070947669.1">
    <property type="nucleotide sequence ID" value="NZ_MLIQ01000023.1"/>
</dbReference>
<dbReference type="Proteomes" id="UP000180043">
    <property type="component" value="Unassembled WGS sequence"/>
</dbReference>
<gene>
    <name evidence="1" type="ORF">BKG82_22065</name>
</gene>
<reference evidence="1 2" key="1">
    <citation type="submission" date="2016-10" db="EMBL/GenBank/DDBJ databases">
        <title>Evaluation of Human, Veterinary and Environmental Mycobacterium chelonae Isolates by Core Genome Phylogenomic Analysis, Targeted Gene Comparison, and Anti-microbial Susceptibility Patterns: A Tale of Mistaken Identities.</title>
        <authorList>
            <person name="Fogelson S.B."/>
            <person name="Camus A.C."/>
            <person name="Lorenz W."/>
            <person name="Vasireddy R."/>
            <person name="Vasireddy S."/>
            <person name="Smith T."/>
            <person name="Brown-Elliott B.A."/>
            <person name="Wallace R.J.Jr."/>
            <person name="Hasan N.A."/>
            <person name="Reischl U."/>
            <person name="Sanchez S."/>
        </authorList>
    </citation>
    <scope>NUCLEOTIDE SEQUENCE [LARGE SCALE GENOMIC DNA]</scope>
    <source>
        <strain evidence="1 2">15515</strain>
    </source>
</reference>
<proteinExistence type="predicted"/>
<evidence type="ECO:0000313" key="2">
    <source>
        <dbReference type="Proteomes" id="UP000180043"/>
    </source>
</evidence>
<dbReference type="AlphaFoldDB" id="A0A1S1LKK2"/>
<comment type="caution">
    <text evidence="1">The sequence shown here is derived from an EMBL/GenBank/DDBJ whole genome shotgun (WGS) entry which is preliminary data.</text>
</comment>
<protein>
    <recommendedName>
        <fullName evidence="3">HEAT repeat domain-containing protein</fullName>
    </recommendedName>
</protein>
<sequence>MTPLAADRLLRTHATRFKHWLQEYPGNEIGYPHWKHVEAHFSELLVTGGVGRLNQDELTALLYLIARGWDIGRMIAWLSNTPNLSNLGDLEREDFLILARLASIIEGTEYDDARYQFAASIRKLGPLKADTESVLLAFYDSTDEYTKRLSLISLAQGGYPGIRALIEKSWHTIEEEHHKIGCLECLSEYVGDETLLREYLDKARDLPGRYLRGYAEHLRASLP</sequence>
<evidence type="ECO:0000313" key="1">
    <source>
        <dbReference type="EMBL" id="OHU51310.1"/>
    </source>
</evidence>
<accession>A0A1S1LKK2</accession>
<name>A0A1S1LKK2_MYCCH</name>
<evidence type="ECO:0008006" key="3">
    <source>
        <dbReference type="Google" id="ProtNLM"/>
    </source>
</evidence>
<dbReference type="EMBL" id="MLIQ01000023">
    <property type="protein sequence ID" value="OHU51310.1"/>
    <property type="molecule type" value="Genomic_DNA"/>
</dbReference>
<organism evidence="1 2">
    <name type="scientific">Mycobacteroides chelonae</name>
    <name type="common">Mycobacterium chelonae</name>
    <dbReference type="NCBI Taxonomy" id="1774"/>
    <lineage>
        <taxon>Bacteria</taxon>
        <taxon>Bacillati</taxon>
        <taxon>Actinomycetota</taxon>
        <taxon>Actinomycetes</taxon>
        <taxon>Mycobacteriales</taxon>
        <taxon>Mycobacteriaceae</taxon>
        <taxon>Mycobacteroides</taxon>
    </lineage>
</organism>